<dbReference type="CDD" id="cd00761">
    <property type="entry name" value="Glyco_tranf_GTA_type"/>
    <property type="match status" value="1"/>
</dbReference>
<dbReference type="CDD" id="cd03809">
    <property type="entry name" value="GT4_MtfB-like"/>
    <property type="match status" value="1"/>
</dbReference>
<dbReference type="PANTHER" id="PTHR46401:SF2">
    <property type="entry name" value="GLYCOSYLTRANSFERASE WBBK-RELATED"/>
    <property type="match status" value="1"/>
</dbReference>
<dbReference type="OrthoDB" id="9801609at2"/>
<evidence type="ECO:0000313" key="3">
    <source>
        <dbReference type="Proteomes" id="UP000290759"/>
    </source>
</evidence>
<dbReference type="SUPFAM" id="SSF53756">
    <property type="entry name" value="UDP-Glycosyltransferase/glycogen phosphorylase"/>
    <property type="match status" value="1"/>
</dbReference>
<dbReference type="GO" id="GO:0016757">
    <property type="term" value="F:glycosyltransferase activity"/>
    <property type="evidence" value="ECO:0007669"/>
    <property type="project" value="TreeGrafter"/>
</dbReference>
<comment type="caution">
    <text evidence="2">The sequence shown here is derived from an EMBL/GenBank/DDBJ whole genome shotgun (WGS) entry which is preliminary data.</text>
</comment>
<dbReference type="Pfam" id="PF13692">
    <property type="entry name" value="Glyco_trans_1_4"/>
    <property type="match status" value="1"/>
</dbReference>
<dbReference type="EMBL" id="QYBB01000051">
    <property type="protein sequence ID" value="RYC29464.1"/>
    <property type="molecule type" value="Genomic_DNA"/>
</dbReference>
<reference evidence="2 3" key="2">
    <citation type="submission" date="2019-02" db="EMBL/GenBank/DDBJ databases">
        <title>'Lichenibacterium ramalinii' gen. nov. sp. nov., 'Lichenibacterium minor' gen. nov. sp. nov.</title>
        <authorList>
            <person name="Pankratov T."/>
        </authorList>
    </citation>
    <scope>NUCLEOTIDE SEQUENCE [LARGE SCALE GENOMIC DNA]</scope>
    <source>
        <strain evidence="2 3">RmlP026</strain>
    </source>
</reference>
<sequence>MRAPAFAVNGRFLGQPVTGVQRYARGVVGALDASLARDGAAVTLLTPLGTAAPALAAFDHRAVGPGSGHAWEQLVLPLRCSGRLLNLCNTAPAARADQVVCIHDANVFRSPDSYGRAFRALYRSLLPVLAARSARIATVSHDAARQIAAHLPVAERDIAVLPNGHEHALSWDPSRAALPAGTGLDRPFVLALGSRARHKNLGLLLGLAPALDAMGLDLLVAGGGGAIFADVAETLAPNVLRLGTVSDDDLALLMDRALCLAFPSTTEGFGLPIVEAMARGCPVVSSDRASMPEICGDAALMAAPDAPDAWLAHVAALLGSTPLRVDLAGRGRERVKLFSWAGTAEGYRALMADPLAAPRRRAAPAVPMSPLPRVAVAVATRGRPEVVTETVRLLVETQSHAPLAVVVSCADPTDAGGCAAIPGVSVIAASPGLAAQRNAAIDAVASLAPDAEAIAFFDDDFVADPGWIEAVARAFRDAPDIVALTGDVLADDVKGPGLSFSDALAIVRTPAPVAGWGAIEPYSPYGCNMAFRASAVRGQRFDERLVLYGWLEDRDFAAALAKGGGRMVKIAAARGVHMGAKGGRVRGERLGYSQVVNPLYMNRKGTMTVPLVADHLARNIGSNLVGSFRPEPHVDRFGRLKGNLRAMLDVARGRIDPERAASL</sequence>
<keyword evidence="1 2" id="KW-0808">Transferase</keyword>
<organism evidence="2 3">
    <name type="scientific">Lichenibacterium minor</name>
    <dbReference type="NCBI Taxonomy" id="2316528"/>
    <lineage>
        <taxon>Bacteria</taxon>
        <taxon>Pseudomonadati</taxon>
        <taxon>Pseudomonadota</taxon>
        <taxon>Alphaproteobacteria</taxon>
        <taxon>Hyphomicrobiales</taxon>
        <taxon>Lichenihabitantaceae</taxon>
        <taxon>Lichenibacterium</taxon>
    </lineage>
</organism>
<proteinExistence type="predicted"/>
<dbReference type="AlphaFoldDB" id="A0A4V1RU04"/>
<gene>
    <name evidence="2" type="ORF">D3273_23790</name>
</gene>
<evidence type="ECO:0000256" key="1">
    <source>
        <dbReference type="ARBA" id="ARBA00022679"/>
    </source>
</evidence>
<dbReference type="PANTHER" id="PTHR46401">
    <property type="entry name" value="GLYCOSYLTRANSFERASE WBBK-RELATED"/>
    <property type="match status" value="1"/>
</dbReference>
<dbReference type="InterPro" id="IPR029044">
    <property type="entry name" value="Nucleotide-diphossugar_trans"/>
</dbReference>
<dbReference type="Pfam" id="PF13641">
    <property type="entry name" value="Glyco_tranf_2_3"/>
    <property type="match status" value="1"/>
</dbReference>
<dbReference type="Proteomes" id="UP000290759">
    <property type="component" value="Unassembled WGS sequence"/>
</dbReference>
<dbReference type="SUPFAM" id="SSF53448">
    <property type="entry name" value="Nucleotide-diphospho-sugar transferases"/>
    <property type="match status" value="1"/>
</dbReference>
<protein>
    <submittedName>
        <fullName evidence="2">Glycosyltransferase</fullName>
    </submittedName>
</protein>
<dbReference type="RefSeq" id="WP_129229430.1">
    <property type="nucleotide sequence ID" value="NZ_QYBB01000051.1"/>
</dbReference>
<name>A0A4V1RU04_9HYPH</name>
<accession>A0A4V1RU04</accession>
<reference evidence="2 3" key="1">
    <citation type="submission" date="2018-12" db="EMBL/GenBank/DDBJ databases">
        <authorList>
            <person name="Grouzdev D.S."/>
            <person name="Krutkina M.S."/>
        </authorList>
    </citation>
    <scope>NUCLEOTIDE SEQUENCE [LARGE SCALE GENOMIC DNA]</scope>
    <source>
        <strain evidence="2 3">RmlP026</strain>
    </source>
</reference>
<dbReference type="Gene3D" id="3.40.50.2000">
    <property type="entry name" value="Glycogen Phosphorylase B"/>
    <property type="match status" value="2"/>
</dbReference>
<dbReference type="Gene3D" id="3.90.550.10">
    <property type="entry name" value="Spore Coat Polysaccharide Biosynthesis Protein SpsA, Chain A"/>
    <property type="match status" value="1"/>
</dbReference>
<keyword evidence="3" id="KW-1185">Reference proteome</keyword>
<evidence type="ECO:0000313" key="2">
    <source>
        <dbReference type="EMBL" id="RYC29464.1"/>
    </source>
</evidence>
<dbReference type="GO" id="GO:0009103">
    <property type="term" value="P:lipopolysaccharide biosynthetic process"/>
    <property type="evidence" value="ECO:0007669"/>
    <property type="project" value="TreeGrafter"/>
</dbReference>